<dbReference type="EMBL" id="JAHQXE010000004">
    <property type="protein sequence ID" value="MBV0902900.1"/>
    <property type="molecule type" value="Genomic_DNA"/>
</dbReference>
<dbReference type="PANTHER" id="PTHR43617:SF34">
    <property type="entry name" value="PUTATIVE-RELATED"/>
    <property type="match status" value="1"/>
</dbReference>
<feature type="domain" description="N-acetyltransferase" evidence="1">
    <location>
        <begin position="3"/>
        <end position="159"/>
    </location>
</feature>
<dbReference type="CDD" id="cd04301">
    <property type="entry name" value="NAT_SF"/>
    <property type="match status" value="1"/>
</dbReference>
<dbReference type="Proteomes" id="UP001166304">
    <property type="component" value="Unassembled WGS sequence"/>
</dbReference>
<name>A0AA41G1Y2_9EURY</name>
<dbReference type="RefSeq" id="WP_162414464.1">
    <property type="nucleotide sequence ID" value="NZ_JAHQXE010000004.1"/>
</dbReference>
<dbReference type="PANTHER" id="PTHR43617">
    <property type="entry name" value="L-AMINO ACID N-ACETYLTRANSFERASE"/>
    <property type="match status" value="1"/>
</dbReference>
<evidence type="ECO:0000259" key="1">
    <source>
        <dbReference type="PROSITE" id="PS51186"/>
    </source>
</evidence>
<dbReference type="GO" id="GO:0016747">
    <property type="term" value="F:acyltransferase activity, transferring groups other than amino-acyl groups"/>
    <property type="evidence" value="ECO:0007669"/>
    <property type="project" value="InterPro"/>
</dbReference>
<dbReference type="SUPFAM" id="SSF55729">
    <property type="entry name" value="Acyl-CoA N-acyltransferases (Nat)"/>
    <property type="match status" value="1"/>
</dbReference>
<dbReference type="PROSITE" id="PS51186">
    <property type="entry name" value="GNAT"/>
    <property type="match status" value="1"/>
</dbReference>
<dbReference type="InterPro" id="IPR016181">
    <property type="entry name" value="Acyl_CoA_acyltransferase"/>
</dbReference>
<dbReference type="Pfam" id="PF00583">
    <property type="entry name" value="Acetyltransf_1"/>
    <property type="match status" value="1"/>
</dbReference>
<reference evidence="2" key="1">
    <citation type="submission" date="2021-06" db="EMBL/GenBank/DDBJ databases">
        <title>New haloarchaea isolates fom saline soil.</title>
        <authorList>
            <person name="Duran-Viseras A."/>
            <person name="Sanchez-Porro C.S."/>
            <person name="Ventosa A."/>
        </authorList>
    </citation>
    <scope>NUCLEOTIDE SEQUENCE</scope>
    <source>
        <strain evidence="2">JCM 18369</strain>
    </source>
</reference>
<protein>
    <submittedName>
        <fullName evidence="2">GNAT family N-acetyltransferase</fullName>
    </submittedName>
</protein>
<dbReference type="InterPro" id="IPR000182">
    <property type="entry name" value="GNAT_dom"/>
</dbReference>
<dbReference type="Gene3D" id="3.40.630.30">
    <property type="match status" value="1"/>
</dbReference>
<accession>A0AA41G1Y2</accession>
<dbReference type="InterPro" id="IPR050276">
    <property type="entry name" value="MshD_Acetyltransferase"/>
</dbReference>
<sequence>MAAQVRPANREDGSELIELWHGFTDHLSQYDDRYEHKDEANERWLQYFENQLLDSKYGTVFVAEADDDLVGVLEVRVVGDHPIFRLKDHGYINGHYVKDGYRDTGIGKQLLDAAAEWLRDHPRGIDFCRVDVIHGDENAVSVYEDLDFEPIEHVYEYEL</sequence>
<evidence type="ECO:0000313" key="2">
    <source>
        <dbReference type="EMBL" id="MBV0902900.1"/>
    </source>
</evidence>
<organism evidence="2 3">
    <name type="scientific">Haloarcula salina</name>
    <dbReference type="NCBI Taxonomy" id="1429914"/>
    <lineage>
        <taxon>Archaea</taxon>
        <taxon>Methanobacteriati</taxon>
        <taxon>Methanobacteriota</taxon>
        <taxon>Stenosarchaea group</taxon>
        <taxon>Halobacteria</taxon>
        <taxon>Halobacteriales</taxon>
        <taxon>Haloarculaceae</taxon>
        <taxon>Haloarcula</taxon>
    </lineage>
</organism>
<dbReference type="AlphaFoldDB" id="A0AA41G1Y2"/>
<evidence type="ECO:0000313" key="3">
    <source>
        <dbReference type="Proteomes" id="UP001166304"/>
    </source>
</evidence>
<gene>
    <name evidence="2" type="ORF">KTS37_13985</name>
</gene>
<proteinExistence type="predicted"/>
<keyword evidence="3" id="KW-1185">Reference proteome</keyword>
<comment type="caution">
    <text evidence="2">The sequence shown here is derived from an EMBL/GenBank/DDBJ whole genome shotgun (WGS) entry which is preliminary data.</text>
</comment>